<dbReference type="InterPro" id="IPR036907">
    <property type="entry name" value="5'-Nucleotdase_C_sf"/>
</dbReference>
<dbReference type="EMBL" id="FNGO01000005">
    <property type="protein sequence ID" value="SDL50533.1"/>
    <property type="molecule type" value="Genomic_DNA"/>
</dbReference>
<gene>
    <name evidence="2" type="ORF">SAMN04488692_10551</name>
</gene>
<name>A0A1G9KM73_9FIRM</name>
<evidence type="ECO:0000313" key="3">
    <source>
        <dbReference type="Proteomes" id="UP000199476"/>
    </source>
</evidence>
<evidence type="ECO:0000313" key="2">
    <source>
        <dbReference type="EMBL" id="SDL50533.1"/>
    </source>
</evidence>
<dbReference type="Gene3D" id="3.90.780.10">
    <property type="entry name" value="5'-Nucleotidase, C-terminal domain"/>
    <property type="match status" value="1"/>
</dbReference>
<accession>A0A1G9KM73</accession>
<reference evidence="2 3" key="1">
    <citation type="submission" date="2016-10" db="EMBL/GenBank/DDBJ databases">
        <authorList>
            <person name="de Groot N.N."/>
        </authorList>
    </citation>
    <scope>NUCLEOTIDE SEQUENCE [LARGE SCALE GENOMIC DNA]</scope>
    <source>
        <strain evidence="2 3">SLAS-1</strain>
    </source>
</reference>
<feature type="domain" description="5'-Nucleotidase C-terminal" evidence="1">
    <location>
        <begin position="45"/>
        <end position="197"/>
    </location>
</feature>
<proteinExistence type="predicted"/>
<sequence>MGKISTNSLEVRSLIPEKKYLLVALCTLLVFAAAEGGISAKNTVIGHIETELEGGGDLIGMRETALGNFLADVMREKSGAEIALVNSQGLERGIEAGNVTIEDVLKMHPHRDSIIQMEMTGKEIKSVIEDGLRKFPEPWTGFVQVSGIKYSFYPLAEPGERLREVTYEGEPVEENRLFTVATSREMASNYDFYEAMEESGDYEEKILIDIAVSNYLQNNSPVSYRREGRIRGTFR</sequence>
<evidence type="ECO:0000259" key="1">
    <source>
        <dbReference type="Pfam" id="PF02872"/>
    </source>
</evidence>
<dbReference type="GO" id="GO:0009166">
    <property type="term" value="P:nucleotide catabolic process"/>
    <property type="evidence" value="ECO:0007669"/>
    <property type="project" value="InterPro"/>
</dbReference>
<dbReference type="AlphaFoldDB" id="A0A1G9KM73"/>
<dbReference type="GO" id="GO:0016787">
    <property type="term" value="F:hydrolase activity"/>
    <property type="evidence" value="ECO:0007669"/>
    <property type="project" value="InterPro"/>
</dbReference>
<organism evidence="2 3">
    <name type="scientific">Halarsenatibacter silvermanii</name>
    <dbReference type="NCBI Taxonomy" id="321763"/>
    <lineage>
        <taxon>Bacteria</taxon>
        <taxon>Bacillati</taxon>
        <taxon>Bacillota</taxon>
        <taxon>Clostridia</taxon>
        <taxon>Halanaerobiales</taxon>
        <taxon>Halarsenatibacteraceae</taxon>
        <taxon>Halarsenatibacter</taxon>
    </lineage>
</organism>
<dbReference type="PANTHER" id="PTHR11575">
    <property type="entry name" value="5'-NUCLEOTIDASE-RELATED"/>
    <property type="match status" value="1"/>
</dbReference>
<dbReference type="SUPFAM" id="SSF55816">
    <property type="entry name" value="5'-nucleotidase (syn. UDP-sugar hydrolase), C-terminal domain"/>
    <property type="match status" value="1"/>
</dbReference>
<dbReference type="InterPro" id="IPR008334">
    <property type="entry name" value="5'-Nucleotdase_C"/>
</dbReference>
<keyword evidence="3" id="KW-1185">Reference proteome</keyword>
<dbReference type="STRING" id="321763.SAMN04488692_10551"/>
<dbReference type="Proteomes" id="UP000199476">
    <property type="component" value="Unassembled WGS sequence"/>
</dbReference>
<dbReference type="Pfam" id="PF02872">
    <property type="entry name" value="5_nucleotid_C"/>
    <property type="match status" value="1"/>
</dbReference>
<protein>
    <submittedName>
        <fullName evidence="2">5'-nucleotidase, C-terminal domain</fullName>
    </submittedName>
</protein>
<dbReference type="InterPro" id="IPR006179">
    <property type="entry name" value="5_nucleotidase/apyrase"/>
</dbReference>
<dbReference type="PANTHER" id="PTHR11575:SF24">
    <property type="entry name" value="5'-NUCLEOTIDASE"/>
    <property type="match status" value="1"/>
</dbReference>